<proteinExistence type="predicted"/>
<gene>
    <name evidence="3" type="ORF">GWI71_09900</name>
</gene>
<dbReference type="SUPFAM" id="SSF53850">
    <property type="entry name" value="Periplasmic binding protein-like II"/>
    <property type="match status" value="1"/>
</dbReference>
<dbReference type="EMBL" id="JAABLP010000002">
    <property type="protein sequence ID" value="NBN63993.1"/>
    <property type="molecule type" value="Genomic_DNA"/>
</dbReference>
<organism evidence="3 4">
    <name type="scientific">Pannonibacter tanglangensis</name>
    <dbReference type="NCBI Taxonomy" id="2750084"/>
    <lineage>
        <taxon>Bacteria</taxon>
        <taxon>Pseudomonadati</taxon>
        <taxon>Pseudomonadota</taxon>
        <taxon>Alphaproteobacteria</taxon>
        <taxon>Hyphomicrobiales</taxon>
        <taxon>Stappiaceae</taxon>
        <taxon>Pannonibacter</taxon>
    </lineage>
</organism>
<evidence type="ECO:0000256" key="2">
    <source>
        <dbReference type="SAM" id="Phobius"/>
    </source>
</evidence>
<sequence length="414" mass="43724">MRNIAAAAGDADRLRMTAVPRAAAPRAAASLAAGVVALIAPAAAAAGMAGGAAGVAAGGCGLQALARLRPFLLPFLLLVGLLLAAGPARALEIEAEREFGAAGAPLRITVLSTTDIAVFAPVLEGFIAARPDVAVRYVVASSKEIFAALDQGSAPVDVVISSAMDLQMKLANDGRAQPLPAAVLGGRPSWARWRDTLVAVAQEPAVILVSRAALAGGLPVPRTRRDLIALLRDHPERFRGRIGTYDPQVSGAGYLFATQDARLGETFWRLAEVMGRLDTRLYCCSAEMIDALVAGDLLVGYNVLGSYSRNDAAFRDKVILVEPEDFTVTLLRTALIPQEARNPAAAGAFLTYLLSPTGQDLLREAAGLPLIDHAAYAEKPHLRPIRLDPGLLAHLDRRMRAQFLVEWQAAMDQP</sequence>
<reference evidence="3 4" key="1">
    <citation type="submission" date="2020-01" db="EMBL/GenBank/DDBJ databases">
        <authorList>
            <person name="Peng S.Y."/>
            <person name="Li J."/>
            <person name="Wang M."/>
            <person name="Wang L."/>
            <person name="Wang C.Q."/>
            <person name="Wang J.R."/>
        </authorList>
    </citation>
    <scope>NUCLEOTIDE SEQUENCE [LARGE SCALE GENOMIC DNA]</scope>
    <source>
        <strain evidence="3 4">XCT-34</strain>
    </source>
</reference>
<dbReference type="Gene3D" id="3.40.190.10">
    <property type="entry name" value="Periplasmic binding protein-like II"/>
    <property type="match status" value="2"/>
</dbReference>
<dbReference type="Proteomes" id="UP000541347">
    <property type="component" value="Unassembled WGS sequence"/>
</dbReference>
<evidence type="ECO:0000313" key="4">
    <source>
        <dbReference type="Proteomes" id="UP000541347"/>
    </source>
</evidence>
<dbReference type="PANTHER" id="PTHR30006">
    <property type="entry name" value="THIAMINE-BINDING PERIPLASMIC PROTEIN-RELATED"/>
    <property type="match status" value="1"/>
</dbReference>
<keyword evidence="2" id="KW-0812">Transmembrane</keyword>
<dbReference type="Pfam" id="PF13531">
    <property type="entry name" value="SBP_bac_11"/>
    <property type="match status" value="1"/>
</dbReference>
<comment type="caution">
    <text evidence="3">The sequence shown here is derived from an EMBL/GenBank/DDBJ whole genome shotgun (WGS) entry which is preliminary data.</text>
</comment>
<name>A0ABW9ZH15_9HYPH</name>
<dbReference type="RefSeq" id="WP_161675941.1">
    <property type="nucleotide sequence ID" value="NZ_JAABLP010000002.1"/>
</dbReference>
<accession>A0ABW9ZH15</accession>
<keyword evidence="1" id="KW-0732">Signal</keyword>
<evidence type="ECO:0000256" key="1">
    <source>
        <dbReference type="ARBA" id="ARBA00022729"/>
    </source>
</evidence>
<dbReference type="PANTHER" id="PTHR30006:SF25">
    <property type="entry name" value="PHOSPHOGLYCERATE TRANSPORT REGULATORY PROTEIN PGTC"/>
    <property type="match status" value="1"/>
</dbReference>
<protein>
    <submittedName>
        <fullName evidence="3">Extracellular solute-binding protein</fullName>
    </submittedName>
</protein>
<keyword evidence="2" id="KW-0472">Membrane</keyword>
<evidence type="ECO:0000313" key="3">
    <source>
        <dbReference type="EMBL" id="NBN63993.1"/>
    </source>
</evidence>
<keyword evidence="4" id="KW-1185">Reference proteome</keyword>
<keyword evidence="2" id="KW-1133">Transmembrane helix</keyword>
<feature type="transmembrane region" description="Helical" evidence="2">
    <location>
        <begin position="73"/>
        <end position="91"/>
    </location>
</feature>